<dbReference type="Pfam" id="PF13458">
    <property type="entry name" value="Peripla_BP_6"/>
    <property type="match status" value="1"/>
</dbReference>
<feature type="chain" id="PRO_5038611202" evidence="3">
    <location>
        <begin position="29"/>
        <end position="412"/>
    </location>
</feature>
<dbReference type="PANTHER" id="PTHR30483:SF6">
    <property type="entry name" value="PERIPLASMIC BINDING PROTEIN OF ABC TRANSPORTER FOR NATURAL AMINO ACIDS"/>
    <property type="match status" value="1"/>
</dbReference>
<comment type="similarity">
    <text evidence="1">Belongs to the leucine-binding protein family.</text>
</comment>
<dbReference type="EMBL" id="VFPE01000002">
    <property type="protein sequence ID" value="TQM27936.1"/>
    <property type="molecule type" value="Genomic_DNA"/>
</dbReference>
<comment type="caution">
    <text evidence="5">The sequence shown here is derived from an EMBL/GenBank/DDBJ whole genome shotgun (WGS) entry which is preliminary data.</text>
</comment>
<dbReference type="AlphaFoldDB" id="A0A543F280"/>
<dbReference type="Proteomes" id="UP000320235">
    <property type="component" value="Unassembled WGS sequence"/>
</dbReference>
<evidence type="ECO:0000256" key="3">
    <source>
        <dbReference type="SAM" id="SignalP"/>
    </source>
</evidence>
<organism evidence="5 6">
    <name type="scientific">Microbacterium kyungheense</name>
    <dbReference type="NCBI Taxonomy" id="1263636"/>
    <lineage>
        <taxon>Bacteria</taxon>
        <taxon>Bacillati</taxon>
        <taxon>Actinomycetota</taxon>
        <taxon>Actinomycetes</taxon>
        <taxon>Micrococcales</taxon>
        <taxon>Microbacteriaceae</taxon>
        <taxon>Microbacterium</taxon>
    </lineage>
</organism>
<dbReference type="InterPro" id="IPR028081">
    <property type="entry name" value="Leu-bd"/>
</dbReference>
<dbReference type="InterPro" id="IPR051010">
    <property type="entry name" value="BCAA_transport"/>
</dbReference>
<keyword evidence="6" id="KW-1185">Reference proteome</keyword>
<reference evidence="5 6" key="1">
    <citation type="submission" date="2019-06" db="EMBL/GenBank/DDBJ databases">
        <title>Sequencing the genomes of 1000 actinobacteria strains.</title>
        <authorList>
            <person name="Klenk H.-P."/>
        </authorList>
    </citation>
    <scope>NUCLEOTIDE SEQUENCE [LARGE SCALE GENOMIC DNA]</scope>
    <source>
        <strain evidence="5 6">DSM 105492</strain>
    </source>
</reference>
<feature type="signal peptide" evidence="3">
    <location>
        <begin position="1"/>
        <end position="28"/>
    </location>
</feature>
<protein>
    <submittedName>
        <fullName evidence="5">Amino acid/amide ABC transporter substrate-binding protein (HAAT family)</fullName>
    </submittedName>
</protein>
<evidence type="ECO:0000259" key="4">
    <source>
        <dbReference type="Pfam" id="PF13458"/>
    </source>
</evidence>
<gene>
    <name evidence="5" type="ORF">FB391_1972</name>
</gene>
<evidence type="ECO:0000313" key="6">
    <source>
        <dbReference type="Proteomes" id="UP000320235"/>
    </source>
</evidence>
<dbReference type="InterPro" id="IPR028082">
    <property type="entry name" value="Peripla_BP_I"/>
</dbReference>
<evidence type="ECO:0000313" key="5">
    <source>
        <dbReference type="EMBL" id="TQM27936.1"/>
    </source>
</evidence>
<evidence type="ECO:0000256" key="1">
    <source>
        <dbReference type="ARBA" id="ARBA00010062"/>
    </source>
</evidence>
<proteinExistence type="inferred from homology"/>
<dbReference type="PANTHER" id="PTHR30483">
    <property type="entry name" value="LEUCINE-SPECIFIC-BINDING PROTEIN"/>
    <property type="match status" value="1"/>
</dbReference>
<name>A0A543F280_9MICO</name>
<dbReference type="CDD" id="cd06328">
    <property type="entry name" value="PBP1_SBP-like"/>
    <property type="match status" value="1"/>
</dbReference>
<feature type="domain" description="Leucine-binding protein" evidence="4">
    <location>
        <begin position="53"/>
        <end position="388"/>
    </location>
</feature>
<accession>A0A543F280</accession>
<keyword evidence="2 3" id="KW-0732">Signal</keyword>
<dbReference type="Gene3D" id="3.40.50.2300">
    <property type="match status" value="2"/>
</dbReference>
<dbReference type="SUPFAM" id="SSF53822">
    <property type="entry name" value="Periplasmic binding protein-like I"/>
    <property type="match status" value="1"/>
</dbReference>
<sequence length="412" mass="42198">MHQILPMGKGTHMRVTKKLLLGSVVVTAALAMVACAPTAESPSGESTDGGPSEVTVGIVTSESGPLAGYGKQYLDAFKAGLDYATDGTGEIGDTKITVEYRDDAGDPDKAVTAVKELIGEGVNIIAGTASSGVALAVAEQAAQNKVLYISGPAAADAITGINDYTFRSGRQSAQDVATAGTFLDDIEGKKVTVFAQDNAFGQGNVAAVQAILGGKGATVESVLVAEDATEFTPFAQQVLAGAPDLVFVAWAGATSGAMWQAMSQQGVMDEIPVVTGLGDSATFGAYGEAAEKISFLNHYFPGAPDNDVNAAMVKAIEDAGGTPDLFSPDGFNAAIMIVHAIEEGKGDVDAMVSSLEGFEFEGPKGTMTVRASDHALIQEMYQAKLVAKDGTFVPELVDTVAADDVAPAEATK</sequence>
<evidence type="ECO:0000256" key="2">
    <source>
        <dbReference type="ARBA" id="ARBA00022729"/>
    </source>
</evidence>